<comment type="caution">
    <text evidence="12">The sequence shown here is derived from an EMBL/GenBank/DDBJ whole genome shotgun (WGS) entry which is preliminary data.</text>
</comment>
<feature type="transmembrane region" description="Helical" evidence="10">
    <location>
        <begin position="91"/>
        <end position="112"/>
    </location>
</feature>
<dbReference type="PROSITE" id="PS52015">
    <property type="entry name" value="TONB_CTD"/>
    <property type="match status" value="1"/>
</dbReference>
<dbReference type="NCBIfam" id="TIGR01352">
    <property type="entry name" value="tonB_Cterm"/>
    <property type="match status" value="1"/>
</dbReference>
<dbReference type="InterPro" id="IPR051045">
    <property type="entry name" value="TonB-dependent_transducer"/>
</dbReference>
<evidence type="ECO:0000256" key="5">
    <source>
        <dbReference type="ARBA" id="ARBA00022519"/>
    </source>
</evidence>
<evidence type="ECO:0000313" key="12">
    <source>
        <dbReference type="EMBL" id="MEI5984557.1"/>
    </source>
</evidence>
<feature type="transmembrane region" description="Helical" evidence="10">
    <location>
        <begin position="34"/>
        <end position="53"/>
    </location>
</feature>
<keyword evidence="5" id="KW-0997">Cell inner membrane</keyword>
<name>A0ABU8I4A9_9SPHI</name>
<keyword evidence="3" id="KW-0813">Transport</keyword>
<keyword evidence="13" id="KW-1185">Reference proteome</keyword>
<feature type="domain" description="TonB C-terminal" evidence="11">
    <location>
        <begin position="365"/>
        <end position="457"/>
    </location>
</feature>
<evidence type="ECO:0000256" key="10">
    <source>
        <dbReference type="SAM" id="Phobius"/>
    </source>
</evidence>
<feature type="transmembrane region" description="Helical" evidence="10">
    <location>
        <begin position="6"/>
        <end position="22"/>
    </location>
</feature>
<keyword evidence="8 10" id="KW-1133">Transmembrane helix</keyword>
<protein>
    <submittedName>
        <fullName evidence="12">TonB family protein</fullName>
    </submittedName>
</protein>
<dbReference type="InterPro" id="IPR037682">
    <property type="entry name" value="TonB_C"/>
</dbReference>
<dbReference type="Pfam" id="PF03544">
    <property type="entry name" value="TonB_C"/>
    <property type="match status" value="1"/>
</dbReference>
<evidence type="ECO:0000256" key="7">
    <source>
        <dbReference type="ARBA" id="ARBA00022927"/>
    </source>
</evidence>
<gene>
    <name evidence="12" type="ORF">VJ786_06565</name>
</gene>
<proteinExistence type="inferred from homology"/>
<keyword evidence="9 10" id="KW-0472">Membrane</keyword>
<evidence type="ECO:0000256" key="4">
    <source>
        <dbReference type="ARBA" id="ARBA00022475"/>
    </source>
</evidence>
<dbReference type="InterPro" id="IPR008756">
    <property type="entry name" value="Peptidase_M56"/>
</dbReference>
<dbReference type="EMBL" id="JAYLLN010000011">
    <property type="protein sequence ID" value="MEI5984557.1"/>
    <property type="molecule type" value="Genomic_DNA"/>
</dbReference>
<keyword evidence="6 10" id="KW-0812">Transmembrane</keyword>
<evidence type="ECO:0000256" key="6">
    <source>
        <dbReference type="ARBA" id="ARBA00022692"/>
    </source>
</evidence>
<dbReference type="SUPFAM" id="SSF74653">
    <property type="entry name" value="TolA/TonB C-terminal domain"/>
    <property type="match status" value="1"/>
</dbReference>
<evidence type="ECO:0000256" key="3">
    <source>
        <dbReference type="ARBA" id="ARBA00022448"/>
    </source>
</evidence>
<evidence type="ECO:0000256" key="1">
    <source>
        <dbReference type="ARBA" id="ARBA00004383"/>
    </source>
</evidence>
<dbReference type="Pfam" id="PF05569">
    <property type="entry name" value="Peptidase_M56"/>
    <property type="match status" value="1"/>
</dbReference>
<evidence type="ECO:0000313" key="13">
    <source>
        <dbReference type="Proteomes" id="UP001363035"/>
    </source>
</evidence>
<reference evidence="12 13" key="1">
    <citation type="submission" date="2024-01" db="EMBL/GenBank/DDBJ databases">
        <title>Sphingobacterium tenebrionis sp. nov., a novel endophyte isolated from tenebrio molitor intestines.</title>
        <authorList>
            <person name="Zhang C."/>
        </authorList>
    </citation>
    <scope>NUCLEOTIDE SEQUENCE [LARGE SCALE GENOMIC DNA]</scope>
    <source>
        <strain evidence="12 13">PU5-4</strain>
    </source>
</reference>
<dbReference type="PANTHER" id="PTHR33446:SF2">
    <property type="entry name" value="PROTEIN TONB"/>
    <property type="match status" value="1"/>
</dbReference>
<feature type="transmembrane region" description="Helical" evidence="10">
    <location>
        <begin position="249"/>
        <end position="269"/>
    </location>
</feature>
<dbReference type="RefSeq" id="WP_336557462.1">
    <property type="nucleotide sequence ID" value="NZ_JAYLLN010000011.1"/>
</dbReference>
<comment type="subcellular location">
    <subcellularLocation>
        <location evidence="1">Cell inner membrane</location>
        <topology evidence="1">Single-pass membrane protein</topology>
        <orientation evidence="1">Periplasmic side</orientation>
    </subcellularLocation>
</comment>
<dbReference type="Gene3D" id="3.30.1150.10">
    <property type="match status" value="1"/>
</dbReference>
<dbReference type="Proteomes" id="UP001363035">
    <property type="component" value="Unassembled WGS sequence"/>
</dbReference>
<sequence length="457" mass="51838">MNYILLVNISLVLFYLLYRYGLKRLTFLKWNRFYILLGLISSMLMPIGLYISYEVPQAMVIQIPELIIQAGIENVQPAASPLQEEKQEWSISQIAMIIYGLGIVLGIGRLVYQFFLVNRRIANPAENESFSFFGTISMGEKVKDNSLMNKHEEIHVKQGHSYDLMLMDIICILNWFNPVVYLFRKEMKLLHEYLVDSNFGDSKVKYAELLLAYALNTNQYALSYEFSNKSLLKERITMLFKEKTKKNRIMIYFSVLPILALLMGLTQGFKTLDQEEVIQPLLEKTVMESSQVGRNEVEANEVGSTKLVANAQVLTEQESNKESSTPIETGSINQAQEKAALDTIKPQNKKVVAFDQVDSPAEYPGGLMAFRKEVQEKIVFPQSAIDAGLKGTVQISFVIDVNGNLTDIKVDKSLSPDLDQAVLKALENTQTWIPAKAKNENVPVKFSFPVRMDLSIQ</sequence>
<dbReference type="InterPro" id="IPR006260">
    <property type="entry name" value="TonB/TolA_C"/>
</dbReference>
<evidence type="ECO:0000256" key="8">
    <source>
        <dbReference type="ARBA" id="ARBA00022989"/>
    </source>
</evidence>
<organism evidence="12 13">
    <name type="scientific">Sphingobacterium tenebrionis</name>
    <dbReference type="NCBI Taxonomy" id="3111775"/>
    <lineage>
        <taxon>Bacteria</taxon>
        <taxon>Pseudomonadati</taxon>
        <taxon>Bacteroidota</taxon>
        <taxon>Sphingobacteriia</taxon>
        <taxon>Sphingobacteriales</taxon>
        <taxon>Sphingobacteriaceae</taxon>
        <taxon>Sphingobacterium</taxon>
    </lineage>
</organism>
<evidence type="ECO:0000256" key="2">
    <source>
        <dbReference type="ARBA" id="ARBA00006555"/>
    </source>
</evidence>
<keyword evidence="4" id="KW-1003">Cell membrane</keyword>
<evidence type="ECO:0000259" key="11">
    <source>
        <dbReference type="PROSITE" id="PS52015"/>
    </source>
</evidence>
<comment type="similarity">
    <text evidence="2">Belongs to the TonB family.</text>
</comment>
<keyword evidence="7" id="KW-0653">Protein transport</keyword>
<accession>A0ABU8I4A9</accession>
<dbReference type="PANTHER" id="PTHR33446">
    <property type="entry name" value="PROTEIN TONB-RELATED"/>
    <property type="match status" value="1"/>
</dbReference>
<evidence type="ECO:0000256" key="9">
    <source>
        <dbReference type="ARBA" id="ARBA00023136"/>
    </source>
</evidence>